<comment type="similarity">
    <text evidence="1">Belongs to the UDP-glycosyltransferase family.</text>
</comment>
<dbReference type="OrthoDB" id="5835829at2759"/>
<dbReference type="CDD" id="cd03784">
    <property type="entry name" value="GT1_Gtf-like"/>
    <property type="match status" value="1"/>
</dbReference>
<keyword evidence="4" id="KW-0472">Membrane</keyword>
<feature type="transmembrane region" description="Helical" evidence="4">
    <location>
        <begin position="535"/>
        <end position="554"/>
    </location>
</feature>
<accession>A0A034W1D2</accession>
<dbReference type="PANTHER" id="PTHR48043">
    <property type="entry name" value="EG:EG0003.4 PROTEIN-RELATED"/>
    <property type="match status" value="1"/>
</dbReference>
<feature type="non-terminal residue" evidence="5">
    <location>
        <position position="1"/>
    </location>
</feature>
<dbReference type="EMBL" id="GAKP01011014">
    <property type="protein sequence ID" value="JAC47938.1"/>
    <property type="molecule type" value="Transcribed_RNA"/>
</dbReference>
<organism evidence="5">
    <name type="scientific">Bactrocera dorsalis</name>
    <name type="common">Oriental fruit fly</name>
    <name type="synonym">Dacus dorsalis</name>
    <dbReference type="NCBI Taxonomy" id="27457"/>
    <lineage>
        <taxon>Eukaryota</taxon>
        <taxon>Metazoa</taxon>
        <taxon>Ecdysozoa</taxon>
        <taxon>Arthropoda</taxon>
        <taxon>Hexapoda</taxon>
        <taxon>Insecta</taxon>
        <taxon>Pterygota</taxon>
        <taxon>Neoptera</taxon>
        <taxon>Endopterygota</taxon>
        <taxon>Diptera</taxon>
        <taxon>Brachycera</taxon>
        <taxon>Muscomorpha</taxon>
        <taxon>Tephritoidea</taxon>
        <taxon>Tephritidae</taxon>
        <taxon>Bactrocera</taxon>
        <taxon>Bactrocera</taxon>
    </lineage>
</organism>
<keyword evidence="3 5" id="KW-0808">Transferase</keyword>
<dbReference type="PANTHER" id="PTHR48043:SF159">
    <property type="entry name" value="EG:EG0003.4 PROTEIN-RELATED"/>
    <property type="match status" value="1"/>
</dbReference>
<feature type="transmembrane region" description="Helical" evidence="4">
    <location>
        <begin position="31"/>
        <end position="50"/>
    </location>
</feature>
<evidence type="ECO:0000313" key="5">
    <source>
        <dbReference type="EMBL" id="JAC47940.1"/>
    </source>
</evidence>
<gene>
    <name evidence="5" type="primary">UD11</name>
</gene>
<evidence type="ECO:0000256" key="2">
    <source>
        <dbReference type="ARBA" id="ARBA00022676"/>
    </source>
</evidence>
<evidence type="ECO:0000256" key="3">
    <source>
        <dbReference type="ARBA" id="ARBA00022679"/>
    </source>
</evidence>
<proteinExistence type="inferred from homology"/>
<sequence>SSQLWRSHTAITVKPLFPINGILQELCQFRFSLILTAVCAVFSQIFRTTFKRAKFVRKMRTRLLYCQLVLLLTVLLSRCNAFQRHTSTVHGKILCLFATYNLDAFRYHLRLADFLARYHDVTVVGVLPIPSPYQYSNFKYVRLANTESSPEAHDPSYRFMKLYYQWQQFAELGRYYIGLLDAHPPGTFNLVIVAYYFNLGHLMLAGCFKAPIILSTETPPSFITNWEVGNPREEGYLTSEFAESRLISNSYLRRLINMIIDKFIEGLLGVAHEIFHRLHSNSNLHFNCQNIRMDDVRRNISLVFTNNHFSQGPIRPNVPTMVEIGGVQIPERRIPLPQHIADHINKAVHGVIYINLGKGANCTNLPRELLDSLHDVLVESQRYVLWRWADCGKPREDSKILYTRWMPQNDILAQKKVKLFITHGSMSSLGEGQYHAVPMLGVTYSSELVGNVKFLAQFKLAERIDAYKTNKDEIRSKLFNMLNDQSYQERAALYSLLYRDRQLTPRETVLYWVNYVLRYGGTPHMRSPAAEMTQLQMLGLDLIVFTFSTIFLMWKFRGFLWNCLTGRMFGNIRKFLRRYLFGKDYEVVIEKYSNIRYDEAVVDAARECQIRPQTVKDPDAPRVVPVKTARQRKFAGRRKR</sequence>
<protein>
    <submittedName>
        <fullName evidence="5">UDP-glucuronosyltransferase 1-1</fullName>
    </submittedName>
</protein>
<dbReference type="SUPFAM" id="SSF53756">
    <property type="entry name" value="UDP-Glycosyltransferase/glycogen phosphorylase"/>
    <property type="match status" value="1"/>
</dbReference>
<keyword evidence="4" id="KW-0812">Transmembrane</keyword>
<dbReference type="InterPro" id="IPR050271">
    <property type="entry name" value="UDP-glycosyltransferase"/>
</dbReference>
<keyword evidence="2" id="KW-0328">Glycosyltransferase</keyword>
<name>A0A034W1D2_BACDO</name>
<keyword evidence="4" id="KW-1133">Transmembrane helix</keyword>
<evidence type="ECO:0000256" key="1">
    <source>
        <dbReference type="ARBA" id="ARBA00009995"/>
    </source>
</evidence>
<dbReference type="GO" id="GO:0008194">
    <property type="term" value="F:UDP-glycosyltransferase activity"/>
    <property type="evidence" value="ECO:0007669"/>
    <property type="project" value="InterPro"/>
</dbReference>
<dbReference type="Gene3D" id="3.40.50.2000">
    <property type="entry name" value="Glycogen Phosphorylase B"/>
    <property type="match status" value="1"/>
</dbReference>
<evidence type="ECO:0000256" key="4">
    <source>
        <dbReference type="SAM" id="Phobius"/>
    </source>
</evidence>
<dbReference type="AlphaFoldDB" id="A0A034W1D2"/>
<dbReference type="Pfam" id="PF00201">
    <property type="entry name" value="UDPGT"/>
    <property type="match status" value="1"/>
</dbReference>
<dbReference type="EMBL" id="GAKP01011012">
    <property type="protein sequence ID" value="JAC47940.1"/>
    <property type="molecule type" value="Transcribed_RNA"/>
</dbReference>
<reference evidence="5" key="1">
    <citation type="journal article" date="2014" name="BMC Genomics">
        <title>Characterizing the developmental transcriptome of the oriental fruit fly, Bactrocera dorsalis (Diptera: Tephritidae) through comparative genomic analysis with Drosophila melanogaster utilizing modENCODE datasets.</title>
        <authorList>
            <person name="Geib S.M."/>
            <person name="Calla B."/>
            <person name="Hall B."/>
            <person name="Hou S."/>
            <person name="Manoukis N.C."/>
        </authorList>
    </citation>
    <scope>NUCLEOTIDE SEQUENCE</scope>
    <source>
        <strain evidence="5">Punador</strain>
    </source>
</reference>
<feature type="transmembrane region" description="Helical" evidence="4">
    <location>
        <begin position="62"/>
        <end position="78"/>
    </location>
</feature>
<dbReference type="InterPro" id="IPR002213">
    <property type="entry name" value="UDP_glucos_trans"/>
</dbReference>